<dbReference type="InterPro" id="IPR006500">
    <property type="entry name" value="Helicase_put_C_phage/plasmid"/>
</dbReference>
<dbReference type="GO" id="GO:0016817">
    <property type="term" value="F:hydrolase activity, acting on acid anhydrides"/>
    <property type="evidence" value="ECO:0007669"/>
    <property type="project" value="InterPro"/>
</dbReference>
<evidence type="ECO:0000256" key="3">
    <source>
        <dbReference type="ARBA" id="ARBA00022840"/>
    </source>
</evidence>
<dbReference type="InterPro" id="IPR045455">
    <property type="entry name" value="NrS-1_pol-like_helicase"/>
</dbReference>
<dbReference type="PROSITE" id="PS51206">
    <property type="entry name" value="SF3_HELICASE_1"/>
    <property type="match status" value="1"/>
</dbReference>
<keyword evidence="2" id="KW-0378">Hydrolase</keyword>
<evidence type="ECO:0000256" key="1">
    <source>
        <dbReference type="ARBA" id="ARBA00022741"/>
    </source>
</evidence>
<evidence type="ECO:0000256" key="4">
    <source>
        <dbReference type="SAM" id="MobiDB-lite"/>
    </source>
</evidence>
<dbReference type="InterPro" id="IPR056443">
    <property type="entry name" value="AEP_C962R"/>
</dbReference>
<dbReference type="InterPro" id="IPR014819">
    <property type="entry name" value="PriCT_2"/>
</dbReference>
<dbReference type="InterPro" id="IPR051620">
    <property type="entry name" value="ORF904-like_C"/>
</dbReference>
<dbReference type="Pfam" id="PF08706">
    <property type="entry name" value="D5_N"/>
    <property type="match status" value="1"/>
</dbReference>
<evidence type="ECO:0000259" key="5">
    <source>
        <dbReference type="PROSITE" id="PS51206"/>
    </source>
</evidence>
<dbReference type="Pfam" id="PF23162">
    <property type="entry name" value="AEP_C962R"/>
    <property type="match status" value="1"/>
</dbReference>
<dbReference type="PANTHER" id="PTHR35372:SF2">
    <property type="entry name" value="SF3 HELICASE DOMAIN-CONTAINING PROTEIN"/>
    <property type="match status" value="1"/>
</dbReference>
<protein>
    <recommendedName>
        <fullName evidence="5">SF3 helicase domain-containing protein</fullName>
    </recommendedName>
</protein>
<feature type="domain" description="SF3 helicase" evidence="5">
    <location>
        <begin position="638"/>
        <end position="801"/>
    </location>
</feature>
<dbReference type="GO" id="GO:0005524">
    <property type="term" value="F:ATP binding"/>
    <property type="evidence" value="ECO:0007669"/>
    <property type="project" value="UniProtKB-KW"/>
</dbReference>
<dbReference type="NCBIfam" id="TIGR01613">
    <property type="entry name" value="primase_Cterm"/>
    <property type="match status" value="1"/>
</dbReference>
<dbReference type="PANTHER" id="PTHR35372">
    <property type="entry name" value="ATP BINDING PROTEIN-RELATED"/>
    <property type="match status" value="1"/>
</dbReference>
<dbReference type="Gene3D" id="3.40.50.300">
    <property type="entry name" value="P-loop containing nucleotide triphosphate hydrolases"/>
    <property type="match status" value="1"/>
</dbReference>
<dbReference type="InterPro" id="IPR014015">
    <property type="entry name" value="Helicase_SF3_DNA-vir"/>
</dbReference>
<proteinExistence type="predicted"/>
<dbReference type="InterPro" id="IPR014818">
    <property type="entry name" value="Phage/plasmid_primase_P4_C"/>
</dbReference>
<reference evidence="6" key="1">
    <citation type="journal article" date="2020" name="Nature">
        <title>Giant virus diversity and host interactions through global metagenomics.</title>
        <authorList>
            <person name="Schulz F."/>
            <person name="Roux S."/>
            <person name="Paez-Espino D."/>
            <person name="Jungbluth S."/>
            <person name="Walsh D.A."/>
            <person name="Denef V.J."/>
            <person name="McMahon K.D."/>
            <person name="Konstantinidis K.T."/>
            <person name="Eloe-Fadrosh E.A."/>
            <person name="Kyrpides N.C."/>
            <person name="Woyke T."/>
        </authorList>
    </citation>
    <scope>NUCLEOTIDE SEQUENCE</scope>
    <source>
        <strain evidence="6">GVMAG-M-3300023184-62</strain>
    </source>
</reference>
<dbReference type="InterPro" id="IPR027417">
    <property type="entry name" value="P-loop_NTPase"/>
</dbReference>
<evidence type="ECO:0000256" key="2">
    <source>
        <dbReference type="ARBA" id="ARBA00022801"/>
    </source>
</evidence>
<dbReference type="AlphaFoldDB" id="A0A6C0IEM8"/>
<sequence length="942" mass="109187">MAEVYAKHPISKFIRERAVDAKNGNEFSLTGMGSAKGSFFIPDKDYPTFLDVLHDYLFTHRLVPISLVEQRNPEKPYPVLVDLDFKYSPDKSLTRVFNDGHIREFVKTYSEGVRKFVSEFPNGQHVRFFVCLRPQPYRNPRSGKDDELKDGVHIESPDLVMTSDKQRALRAWTLQNNVIQQTFERKSTGYINADEDVFDEALVKKNGWFIYGESKHTIPSYTLHKVYVMDTETGEIDEEPTSTYTNRQLMEILSIRYNLRETIEDRHLCDDSREEFRQLMGTSPPPPRVRSPSLGPKPGPLNDVVDLEPLVANYLSPPQSERDFALIRRLVLECLKTERADNYATWRETEWCLRNINESEDMFKLWIDFSRKSDKSGNLNIDREYRDWKRGGSSHGKKLTKRSLHYWAREDNPEKYNEILKADLVEWISQGRCKNTHNHVAQLMNLLYDGDYRVGMNSKNTEWYRYRKNMWQKMVQGVELRIKLSNEVADMIAEGRKERRQWLAQQGDGTQEAGNDLIFKELLAIEKNLYSCGFKDSVMKEAASIFYEEDFEKKLNSITTTLGCANGVLDLRAKRLGPDGAEEEYVILNPGKPEDYVSFMAGNNPPEFEPLEYIPYSADDPNQSEIMDFFKKIFPRDDLREYVLILLASCLEGANREQCYYIMTGVGGNGKSKLVELMRYTLGDYLTSLSTTAITRKRPDSGSANPDIIKIKNKRMIIMQEPDPNEPINTSRMKQFSGEDDVEARGLFQDQDTFKITGKLFMSCNKLPPINTMDVGTWRRIRVLPFEAKFVDPGDSSIDPKKNIHPKDYALDGKLKKWRQSFLSLLVHYYETKYLTVGLNPPPIVLQQSNEYKNAYDSFGKFFDSCVRKEPEAEDITFTKIFKTYKTWYSGSRETCLKEAEFKTRLEEKLNITITRHVRGIHLFSTEEEAEQWDKESEAGSA</sequence>
<name>A0A6C0IEM8_9ZZZZ</name>
<dbReference type="Pfam" id="PF08707">
    <property type="entry name" value="PriCT_2"/>
    <property type="match status" value="1"/>
</dbReference>
<accession>A0A6C0IEM8</accession>
<dbReference type="EMBL" id="MN740152">
    <property type="protein sequence ID" value="QHT89963.1"/>
    <property type="molecule type" value="Genomic_DNA"/>
</dbReference>
<dbReference type="Pfam" id="PF19263">
    <property type="entry name" value="DUF5906"/>
    <property type="match status" value="1"/>
</dbReference>
<organism evidence="6">
    <name type="scientific">viral metagenome</name>
    <dbReference type="NCBI Taxonomy" id="1070528"/>
    <lineage>
        <taxon>unclassified sequences</taxon>
        <taxon>metagenomes</taxon>
        <taxon>organismal metagenomes</taxon>
    </lineage>
</organism>
<evidence type="ECO:0000313" key="6">
    <source>
        <dbReference type="EMBL" id="QHT89963.1"/>
    </source>
</evidence>
<keyword evidence="1" id="KW-0547">Nucleotide-binding</keyword>
<feature type="region of interest" description="Disordered" evidence="4">
    <location>
        <begin position="279"/>
        <end position="298"/>
    </location>
</feature>
<keyword evidence="3" id="KW-0067">ATP-binding</keyword>
<feature type="compositionally biased region" description="Pro residues" evidence="4">
    <location>
        <begin position="283"/>
        <end position="298"/>
    </location>
</feature>